<evidence type="ECO:0000313" key="8">
    <source>
        <dbReference type="Proteomes" id="UP001254257"/>
    </source>
</evidence>
<evidence type="ECO:0000256" key="6">
    <source>
        <dbReference type="SAM" id="SignalP"/>
    </source>
</evidence>
<evidence type="ECO:0000313" key="7">
    <source>
        <dbReference type="EMBL" id="MDU0339646.1"/>
    </source>
</evidence>
<evidence type="ECO:0000256" key="2">
    <source>
        <dbReference type="ARBA" id="ARBA00022617"/>
    </source>
</evidence>
<organism evidence="7 8">
    <name type="scientific">Bosea rubneri</name>
    <dbReference type="NCBI Taxonomy" id="3075434"/>
    <lineage>
        <taxon>Bacteria</taxon>
        <taxon>Pseudomonadati</taxon>
        <taxon>Pseudomonadota</taxon>
        <taxon>Alphaproteobacteria</taxon>
        <taxon>Hyphomicrobiales</taxon>
        <taxon>Boseaceae</taxon>
        <taxon>Bosea</taxon>
    </lineage>
</organism>
<dbReference type="Pfam" id="PF01322">
    <property type="entry name" value="Cytochrom_C_2"/>
    <property type="match status" value="1"/>
</dbReference>
<dbReference type="PIRSF" id="PIRSF000027">
    <property type="entry name" value="Cytc_c_prime"/>
    <property type="match status" value="1"/>
</dbReference>
<keyword evidence="8" id="KW-1185">Reference proteome</keyword>
<feature type="signal peptide" evidence="6">
    <location>
        <begin position="1"/>
        <end position="20"/>
    </location>
</feature>
<reference evidence="7 8" key="1">
    <citation type="submission" date="2023-09" db="EMBL/GenBank/DDBJ databases">
        <title>Whole genome shotgun sequencing (WGS) of Bosea sp. ZW T0_25, isolated from stored onions (Allium cepa).</title>
        <authorList>
            <person name="Stoll D.A."/>
            <person name="Huch M."/>
        </authorList>
    </citation>
    <scope>NUCLEOTIDE SEQUENCE [LARGE SCALE GENOMIC DNA]</scope>
    <source>
        <strain evidence="7 8">ZW T0_25</strain>
    </source>
</reference>
<comment type="caution">
    <text evidence="7">The sequence shown here is derived from an EMBL/GenBank/DDBJ whole genome shotgun (WGS) entry which is preliminary data.</text>
</comment>
<evidence type="ECO:0000256" key="5">
    <source>
        <dbReference type="ARBA" id="ARBA00023004"/>
    </source>
</evidence>
<dbReference type="EMBL" id="JAWDID010000007">
    <property type="protein sequence ID" value="MDU0339646.1"/>
    <property type="molecule type" value="Genomic_DNA"/>
</dbReference>
<dbReference type="SUPFAM" id="SSF47175">
    <property type="entry name" value="Cytochromes"/>
    <property type="match status" value="1"/>
</dbReference>
<accession>A0ABU3S4E1</accession>
<dbReference type="PROSITE" id="PS51009">
    <property type="entry name" value="CYTCII"/>
    <property type="match status" value="1"/>
</dbReference>
<keyword evidence="1" id="KW-0813">Transport</keyword>
<dbReference type="InterPro" id="IPR010980">
    <property type="entry name" value="Cyt_c/b562"/>
</dbReference>
<keyword evidence="5" id="KW-0408">Iron</keyword>
<keyword evidence="2" id="KW-0349">Heme</keyword>
<evidence type="ECO:0000256" key="4">
    <source>
        <dbReference type="ARBA" id="ARBA00022982"/>
    </source>
</evidence>
<keyword evidence="4" id="KW-0249">Electron transport</keyword>
<name>A0ABU3S4E1_9HYPH</name>
<dbReference type="Proteomes" id="UP001254257">
    <property type="component" value="Unassembled WGS sequence"/>
</dbReference>
<evidence type="ECO:0000256" key="3">
    <source>
        <dbReference type="ARBA" id="ARBA00022723"/>
    </source>
</evidence>
<dbReference type="RefSeq" id="WP_316017541.1">
    <property type="nucleotide sequence ID" value="NZ_JAWDID010000007.1"/>
</dbReference>
<feature type="chain" id="PRO_5046944170" evidence="6">
    <location>
        <begin position="21"/>
        <end position="144"/>
    </location>
</feature>
<keyword evidence="3" id="KW-0479">Metal-binding</keyword>
<evidence type="ECO:0000256" key="1">
    <source>
        <dbReference type="ARBA" id="ARBA00022448"/>
    </source>
</evidence>
<sequence length="144" mass="14812">MIRTALVALGLAIGVSAVVAQSNPIAERKDAMKSVGAATREGAAIAKGEAPFDAAKVQGIFKVYSDAAKKVPALFPDNSKTGGETTAAPKVWEDQAAFKTAFAKFEADAAKGASSATDLASFRAAFGDATKNCGSCHEAFRIKK</sequence>
<protein>
    <submittedName>
        <fullName evidence="7">Cytochrome c</fullName>
    </submittedName>
</protein>
<dbReference type="InterPro" id="IPR002321">
    <property type="entry name" value="Cyt_c_II"/>
</dbReference>
<dbReference type="InterPro" id="IPR012127">
    <property type="entry name" value="Cyt_c_prime"/>
</dbReference>
<keyword evidence="6" id="KW-0732">Signal</keyword>
<dbReference type="Gene3D" id="1.20.120.10">
    <property type="entry name" value="Cytochrome c/b562"/>
    <property type="match status" value="1"/>
</dbReference>
<proteinExistence type="predicted"/>
<gene>
    <name evidence="7" type="ORF">RKE40_07130</name>
</gene>